<sequence>MAKKLSKNTIYNIAANQLRELRERGDLETRNNDTEDFLDVSVWSIKKMIEEAYEEGLKEVQKEEGRIIEFNKEIKKKRLWPLEKQEKQICLMCQWFRTLRTI</sequence>
<reference evidence="3" key="1">
    <citation type="submission" date="2017-08" db="EMBL/GenBank/DDBJ databases">
        <title>Draft genome sequence of Lactococcus sp. strain Rs-Y01, isolated from the gut of the lower termite Reticulitermes speratus.</title>
        <authorList>
            <person name="Ohkuma M."/>
            <person name="Yuki M."/>
        </authorList>
    </citation>
    <scope>NUCLEOTIDE SEQUENCE [LARGE SCALE GENOMIC DNA]</scope>
    <source>
        <strain evidence="3">Rs-Y01</strain>
    </source>
</reference>
<dbReference type="InterPro" id="IPR054195">
    <property type="entry name" value="DUF6900"/>
</dbReference>
<gene>
    <name evidence="2" type="ORF">RsY01_2147</name>
</gene>
<dbReference type="Proteomes" id="UP000218689">
    <property type="component" value="Unassembled WGS sequence"/>
</dbReference>
<proteinExistence type="predicted"/>
<evidence type="ECO:0000313" key="2">
    <source>
        <dbReference type="EMBL" id="GAX48518.1"/>
    </source>
</evidence>
<organism evidence="2 3">
    <name type="scientific">Pseudolactococcus reticulitermitis</name>
    <dbReference type="NCBI Taxonomy" id="2025039"/>
    <lineage>
        <taxon>Bacteria</taxon>
        <taxon>Bacillati</taxon>
        <taxon>Bacillota</taxon>
        <taxon>Bacilli</taxon>
        <taxon>Lactobacillales</taxon>
        <taxon>Streptococcaceae</taxon>
        <taxon>Pseudolactococcus</taxon>
    </lineage>
</organism>
<dbReference type="EMBL" id="BEDT01000020">
    <property type="protein sequence ID" value="GAX48518.1"/>
    <property type="molecule type" value="Genomic_DNA"/>
</dbReference>
<evidence type="ECO:0000313" key="3">
    <source>
        <dbReference type="Proteomes" id="UP000218689"/>
    </source>
</evidence>
<dbReference type="AlphaFoldDB" id="A0A224X3C5"/>
<keyword evidence="3" id="KW-1185">Reference proteome</keyword>
<dbReference type="RefSeq" id="WP_094785532.1">
    <property type="nucleotide sequence ID" value="NZ_BEDT01000020.1"/>
</dbReference>
<name>A0A224X3C5_9LACT</name>
<evidence type="ECO:0000259" key="1">
    <source>
        <dbReference type="Pfam" id="PF21841"/>
    </source>
</evidence>
<feature type="domain" description="DUF6900" evidence="1">
    <location>
        <begin position="7"/>
        <end position="58"/>
    </location>
</feature>
<protein>
    <recommendedName>
        <fullName evidence="1">DUF6900 domain-containing protein</fullName>
    </recommendedName>
</protein>
<dbReference type="OrthoDB" id="2224718at2"/>
<dbReference type="Pfam" id="PF21841">
    <property type="entry name" value="DUF6900"/>
    <property type="match status" value="1"/>
</dbReference>
<comment type="caution">
    <text evidence="2">The sequence shown here is derived from an EMBL/GenBank/DDBJ whole genome shotgun (WGS) entry which is preliminary data.</text>
</comment>
<accession>A0A224X3C5</accession>